<comment type="function">
    <text evidence="7">Activator of cell division through the inhibition of FtsZ GTPase activity, therefore promoting FtsZ assembly into bundles of protofilaments necessary for the formation of the division Z ring. It is recruited early at mid-cell but it is not essential for cell division.</text>
</comment>
<evidence type="ECO:0000256" key="1">
    <source>
        <dbReference type="ARBA" id="ARBA00004496"/>
    </source>
</evidence>
<dbReference type="InterPro" id="IPR007838">
    <property type="entry name" value="Cell_div_ZapA-like"/>
</dbReference>
<dbReference type="Gene3D" id="6.10.250.790">
    <property type="match status" value="1"/>
</dbReference>
<evidence type="ECO:0000256" key="2">
    <source>
        <dbReference type="ARBA" id="ARBA00015195"/>
    </source>
</evidence>
<dbReference type="EMBL" id="AMCI01001470">
    <property type="protein sequence ID" value="EJX05434.1"/>
    <property type="molecule type" value="Genomic_DNA"/>
</dbReference>
<organism evidence="11">
    <name type="scientific">gut metagenome</name>
    <dbReference type="NCBI Taxonomy" id="749906"/>
    <lineage>
        <taxon>unclassified sequences</taxon>
        <taxon>metagenomes</taxon>
        <taxon>organismal metagenomes</taxon>
    </lineage>
</organism>
<dbReference type="GO" id="GO:0000917">
    <property type="term" value="P:division septum assembly"/>
    <property type="evidence" value="ECO:0007669"/>
    <property type="project" value="UniProtKB-KW"/>
</dbReference>
<protein>
    <recommendedName>
        <fullName evidence="2">Cell division protein ZapA</fullName>
    </recommendedName>
    <alternativeName>
        <fullName evidence="9">Z ring-associated protein ZapA</fullName>
    </alternativeName>
</protein>
<dbReference type="GO" id="GO:0043093">
    <property type="term" value="P:FtsZ-dependent cytokinesis"/>
    <property type="evidence" value="ECO:0007669"/>
    <property type="project" value="TreeGrafter"/>
</dbReference>
<dbReference type="Pfam" id="PF05164">
    <property type="entry name" value="ZapA"/>
    <property type="match status" value="1"/>
</dbReference>
<evidence type="ECO:0000313" key="11">
    <source>
        <dbReference type="EMBL" id="EJX05434.1"/>
    </source>
</evidence>
<dbReference type="InterPro" id="IPR053712">
    <property type="entry name" value="Bac_CellDiv_Activator"/>
</dbReference>
<comment type="subcellular location">
    <subcellularLocation>
        <location evidence="1">Cytoplasm</location>
    </subcellularLocation>
</comment>
<reference evidence="11" key="1">
    <citation type="journal article" date="2012" name="PLoS ONE">
        <title>Gene sets for utilization of primary and secondary nutrition supplies in the distal gut of endangered iberian lynx.</title>
        <authorList>
            <person name="Alcaide M."/>
            <person name="Messina E."/>
            <person name="Richter M."/>
            <person name="Bargiela R."/>
            <person name="Peplies J."/>
            <person name="Huws S.A."/>
            <person name="Newbold C.J."/>
            <person name="Golyshin P.N."/>
            <person name="Simon M.A."/>
            <person name="Lopez G."/>
            <person name="Yakimov M.M."/>
            <person name="Ferrer M."/>
        </authorList>
    </citation>
    <scope>NUCLEOTIDE SEQUENCE</scope>
</reference>
<dbReference type="GO" id="GO:0005829">
    <property type="term" value="C:cytosol"/>
    <property type="evidence" value="ECO:0007669"/>
    <property type="project" value="TreeGrafter"/>
</dbReference>
<evidence type="ECO:0000256" key="4">
    <source>
        <dbReference type="ARBA" id="ARBA00022618"/>
    </source>
</evidence>
<dbReference type="PANTHER" id="PTHR34981:SF1">
    <property type="entry name" value="CELL DIVISION PROTEIN ZAPA"/>
    <property type="match status" value="1"/>
</dbReference>
<gene>
    <name evidence="11" type="ORF">EVA_06456</name>
</gene>
<dbReference type="GO" id="GO:0000921">
    <property type="term" value="P:septin ring assembly"/>
    <property type="evidence" value="ECO:0007669"/>
    <property type="project" value="TreeGrafter"/>
</dbReference>
<keyword evidence="5" id="KW-0717">Septation</keyword>
<keyword evidence="6" id="KW-0131">Cell cycle</keyword>
<dbReference type="GO" id="GO:0030428">
    <property type="term" value="C:cell septum"/>
    <property type="evidence" value="ECO:0007669"/>
    <property type="project" value="TreeGrafter"/>
</dbReference>
<sequence length="150" mass="16693">MPEVTINIAHRTYRLAVSSGEETLIQECAEKVDRQITSMKENSHLVSQEQVAVLVALEIAYEAQKALQDAEKAKEAQEATPEVSVETLSESLKEKEQEIETLKSTVAELQKQLEDASKQADNSALLREIDSLSSLCEKAIYSDMHKIGIF</sequence>
<evidence type="ECO:0000256" key="9">
    <source>
        <dbReference type="ARBA" id="ARBA00033158"/>
    </source>
</evidence>
<proteinExistence type="predicted"/>
<evidence type="ECO:0000256" key="10">
    <source>
        <dbReference type="SAM" id="MobiDB-lite"/>
    </source>
</evidence>
<dbReference type="PANTHER" id="PTHR34981">
    <property type="entry name" value="CELL DIVISION PROTEIN ZAPA"/>
    <property type="match status" value="1"/>
</dbReference>
<evidence type="ECO:0000256" key="6">
    <source>
        <dbReference type="ARBA" id="ARBA00023306"/>
    </source>
</evidence>
<name>J9GEV4_9ZZZZ</name>
<feature type="region of interest" description="Disordered" evidence="10">
    <location>
        <begin position="70"/>
        <end position="91"/>
    </location>
</feature>
<evidence type="ECO:0000256" key="3">
    <source>
        <dbReference type="ARBA" id="ARBA00022490"/>
    </source>
</evidence>
<keyword evidence="3" id="KW-0963">Cytoplasm</keyword>
<evidence type="ECO:0000256" key="5">
    <source>
        <dbReference type="ARBA" id="ARBA00023210"/>
    </source>
</evidence>
<evidence type="ECO:0000256" key="8">
    <source>
        <dbReference type="ARBA" id="ARBA00026068"/>
    </source>
</evidence>
<comment type="subunit">
    <text evidence="8">Homodimer. Interacts with FtsZ.</text>
</comment>
<comment type="caution">
    <text evidence="11">The sequence shown here is derived from an EMBL/GenBank/DDBJ whole genome shotgun (WGS) entry which is preliminary data.</text>
</comment>
<dbReference type="SUPFAM" id="SSF102829">
    <property type="entry name" value="Cell division protein ZapA-like"/>
    <property type="match status" value="1"/>
</dbReference>
<dbReference type="GO" id="GO:0032153">
    <property type="term" value="C:cell division site"/>
    <property type="evidence" value="ECO:0007669"/>
    <property type="project" value="TreeGrafter"/>
</dbReference>
<dbReference type="AlphaFoldDB" id="J9GEV4"/>
<keyword evidence="4 11" id="KW-0132">Cell division</keyword>
<evidence type="ECO:0000256" key="7">
    <source>
        <dbReference type="ARBA" id="ARBA00024910"/>
    </source>
</evidence>
<dbReference type="InterPro" id="IPR036192">
    <property type="entry name" value="Cell_div_ZapA-like_sf"/>
</dbReference>
<accession>J9GEV4</accession>